<evidence type="ECO:0000313" key="1">
    <source>
        <dbReference type="EMBL" id="TCW36364.1"/>
    </source>
</evidence>
<protein>
    <submittedName>
        <fullName evidence="1">CRISPR-associated Cse1 family protein</fullName>
    </submittedName>
</protein>
<sequence>MDLLQSPWIPVRDHHGTGDFRLLTYRELLCEPGAWRLSLPRDDLELAALQLLVCLTQALFTPEDDEALFDLLDQPLDPAAFEHAIAEVLDWFQLDHPTQPFMQTRGVSAKEVTPIQKLLIGLPEGNNHAFFNAPGEVRALSAPIAAIALFHQASNCPSFGGGFQGSLRGGAPITVLVDAADLRLQVWSNVLTRPRLQRLLPSWQPDHARDRPTWVEPIAAQSTIQWNLIGVVRGLLWQPAHVELVATEPGPCDLLGIDAGPRYLGFRKEKFKFTVDGLWPHPHGAVETRAKAGKLEQRFTSFTTTAPAWTRLGELAIARQSAKGEGARPPLTVTQFGALEEEAPLRLLVGGYRNKQASVLERRHELITLGVGWNAVDTRLHQLVELGLRAKGALQNALRFAAQGKQKKGSHHKELPGLGNPALPSIAEQRFYSRTEPMILDTLADPTTFTDWRNARLRYIDRLARDCRPLFAQLTDPYAHNPALIPIIAWSRRILERDLKHLREE</sequence>
<reference evidence="1 2" key="1">
    <citation type="submission" date="2019-03" db="EMBL/GenBank/DDBJ databases">
        <title>Genomic Encyclopedia of Type Strains, Phase IV (KMG-IV): sequencing the most valuable type-strain genomes for metagenomic binning, comparative biology and taxonomic classification.</title>
        <authorList>
            <person name="Goeker M."/>
        </authorList>
    </citation>
    <scope>NUCLEOTIDE SEQUENCE [LARGE SCALE GENOMIC DNA]</scope>
    <source>
        <strain evidence="1 2">DSM 203</strain>
    </source>
</reference>
<dbReference type="InterPro" id="IPR013381">
    <property type="entry name" value="CRISPR-assoc_prot_Cse1"/>
</dbReference>
<organism evidence="1 2">
    <name type="scientific">Marichromatium gracile</name>
    <name type="common">Chromatium gracile</name>
    <dbReference type="NCBI Taxonomy" id="1048"/>
    <lineage>
        <taxon>Bacteria</taxon>
        <taxon>Pseudomonadati</taxon>
        <taxon>Pseudomonadota</taxon>
        <taxon>Gammaproteobacteria</taxon>
        <taxon>Chromatiales</taxon>
        <taxon>Chromatiaceae</taxon>
        <taxon>Marichromatium</taxon>
    </lineage>
</organism>
<comment type="caution">
    <text evidence="1">The sequence shown here is derived from an EMBL/GenBank/DDBJ whole genome shotgun (WGS) entry which is preliminary data.</text>
</comment>
<proteinExistence type="predicted"/>
<accession>A0A4R4AC08</accession>
<gene>
    <name evidence="1" type="ORF">EDC29_104152</name>
</gene>
<dbReference type="RefSeq" id="WP_132229387.1">
    <property type="nucleotide sequence ID" value="NZ_NRRH01000045.1"/>
</dbReference>
<name>A0A4R4AC08_MARGR</name>
<evidence type="ECO:0000313" key="2">
    <source>
        <dbReference type="Proteomes" id="UP000295247"/>
    </source>
</evidence>
<dbReference type="AlphaFoldDB" id="A0A4R4AC08"/>
<dbReference type="Pfam" id="PF09481">
    <property type="entry name" value="CRISPR_Cse1"/>
    <property type="match status" value="1"/>
</dbReference>
<dbReference type="Proteomes" id="UP000295247">
    <property type="component" value="Unassembled WGS sequence"/>
</dbReference>
<dbReference type="EMBL" id="SMDC01000004">
    <property type="protein sequence ID" value="TCW36364.1"/>
    <property type="molecule type" value="Genomic_DNA"/>
</dbReference>
<dbReference type="NCBIfam" id="TIGR02547">
    <property type="entry name" value="casA_cse1"/>
    <property type="match status" value="1"/>
</dbReference>